<evidence type="ECO:0000256" key="10">
    <source>
        <dbReference type="SAM" id="Coils"/>
    </source>
</evidence>
<name>A0A0N1EII3_9HELI</name>
<dbReference type="EC" id="3.1.-.-" evidence="8 9"/>
<dbReference type="NCBIfam" id="TIGR03319">
    <property type="entry name" value="RNase_Y"/>
    <property type="match status" value="1"/>
</dbReference>
<dbReference type="AlphaFoldDB" id="A0A0N1EII3"/>
<evidence type="ECO:0000256" key="8">
    <source>
        <dbReference type="HAMAP-Rule" id="MF_00335"/>
    </source>
</evidence>
<keyword evidence="3 8" id="KW-0255">Endonuclease</keyword>
<dbReference type="NCBIfam" id="TIGR00277">
    <property type="entry name" value="HDIG"/>
    <property type="match status" value="1"/>
</dbReference>
<dbReference type="Gene3D" id="3.30.1370.10">
    <property type="entry name" value="K Homology domain, type 1"/>
    <property type="match status" value="1"/>
</dbReference>
<dbReference type="STRING" id="35818.HPU229336_00800"/>
<sequence>MITWIIISSALSALVAGGGSYLISRKLSNANLEVLLEQSKAKAKAIEYEAEKILQESRIKAKELEIESQQKYEREAAKIIKEYENNLLELEKVKLKENQQIEREYCKLEQEKQLIRRDKNNLSQERESLKKLKNNYQEKLEELTHHLTAVNSITKNEAKKLLFEKITEESRQEIAQFLRKIENQAKEEAKAKATYILAQATSRFAGEFAAERLIHTIILPNDEMKARIIGKEGRNIKTLEMICGVDIIIDDTPGVIIVSSHNLYRRSIAVQTIQRLIEDGRIQPARIEEIYQKCYDEFEQNIFEEGQRVTLDLGLGNIHPDIQKLIGKLRYRASYGQNALAHSLEVANLAGIIAAELGGDCLLATRAGLLHDIGKARTHDFKGSHVELGAEIARRYNEHPVVLNAILSHHGDEEIKSIEAAAVCAADSLSAARPGARREVLENYLRRVSEIEKIALSKMGVLHAYAINAGREVRVIVKSEDISDDESYLLAREIAKDIEASVQYPGEVKVSVIRETRACAIAE</sequence>
<dbReference type="InterPro" id="IPR017705">
    <property type="entry name" value="Ribonuclease_Y"/>
</dbReference>
<dbReference type="SMART" id="SM00322">
    <property type="entry name" value="KH"/>
    <property type="match status" value="1"/>
</dbReference>
<dbReference type="Proteomes" id="UP000037997">
    <property type="component" value="Unassembled WGS sequence"/>
</dbReference>
<evidence type="ECO:0000256" key="4">
    <source>
        <dbReference type="ARBA" id="ARBA00022801"/>
    </source>
</evidence>
<keyword evidence="6" id="KW-1133">Transmembrane helix</keyword>
<organism evidence="12 13">
    <name type="scientific">Helicobacter pullorum</name>
    <dbReference type="NCBI Taxonomy" id="35818"/>
    <lineage>
        <taxon>Bacteria</taxon>
        <taxon>Pseudomonadati</taxon>
        <taxon>Campylobacterota</taxon>
        <taxon>Epsilonproteobacteria</taxon>
        <taxon>Campylobacterales</taxon>
        <taxon>Helicobacteraceae</taxon>
        <taxon>Helicobacter</taxon>
    </lineage>
</organism>
<dbReference type="HAMAP" id="MF_00335">
    <property type="entry name" value="RNase_Y"/>
    <property type="match status" value="1"/>
</dbReference>
<dbReference type="Pfam" id="PF12072">
    <property type="entry name" value="RNase_Y_N"/>
    <property type="match status" value="1"/>
</dbReference>
<dbReference type="GO" id="GO:0016787">
    <property type="term" value="F:hydrolase activity"/>
    <property type="evidence" value="ECO:0007669"/>
    <property type="project" value="UniProtKB-KW"/>
</dbReference>
<evidence type="ECO:0000256" key="3">
    <source>
        <dbReference type="ARBA" id="ARBA00022759"/>
    </source>
</evidence>
<evidence type="ECO:0000256" key="1">
    <source>
        <dbReference type="ARBA" id="ARBA00022692"/>
    </source>
</evidence>
<dbReference type="PATRIC" id="fig|35818.11.peg.1045"/>
<evidence type="ECO:0000256" key="6">
    <source>
        <dbReference type="ARBA" id="ARBA00022989"/>
    </source>
</evidence>
<dbReference type="SUPFAM" id="SSF54791">
    <property type="entry name" value="Eukaryotic type KH-domain (KH-domain type I)"/>
    <property type="match status" value="1"/>
</dbReference>
<dbReference type="EMBL" id="JNOC01000029">
    <property type="protein sequence ID" value="KPH55947.1"/>
    <property type="molecule type" value="Genomic_DNA"/>
</dbReference>
<proteinExistence type="inferred from homology"/>
<dbReference type="PROSITE" id="PS51831">
    <property type="entry name" value="HD"/>
    <property type="match status" value="1"/>
</dbReference>
<dbReference type="CDD" id="cd22431">
    <property type="entry name" value="KH-I_RNaseY"/>
    <property type="match status" value="1"/>
</dbReference>
<dbReference type="InterPro" id="IPR022711">
    <property type="entry name" value="RNase_Y_N"/>
</dbReference>
<dbReference type="GO" id="GO:0006402">
    <property type="term" value="P:mRNA catabolic process"/>
    <property type="evidence" value="ECO:0007669"/>
    <property type="project" value="UniProtKB-UniRule"/>
</dbReference>
<feature type="coiled-coil region" evidence="10">
    <location>
        <begin position="29"/>
        <end position="187"/>
    </location>
</feature>
<dbReference type="RefSeq" id="WP_054197868.1">
    <property type="nucleotide sequence ID" value="NZ_JNOC01000029.1"/>
</dbReference>
<dbReference type="CDD" id="cd00077">
    <property type="entry name" value="HDc"/>
    <property type="match status" value="1"/>
</dbReference>
<dbReference type="InterPro" id="IPR036612">
    <property type="entry name" value="KH_dom_type_1_sf"/>
</dbReference>
<keyword evidence="7" id="KW-0472">Membrane</keyword>
<evidence type="ECO:0000313" key="12">
    <source>
        <dbReference type="EMBL" id="KPH55947.1"/>
    </source>
</evidence>
<dbReference type="InterPro" id="IPR003607">
    <property type="entry name" value="HD/PDEase_dom"/>
</dbReference>
<comment type="function">
    <text evidence="8">Endoribonuclease that initiates mRNA decay.</text>
</comment>
<accession>A0A0N1EII3</accession>
<evidence type="ECO:0000256" key="5">
    <source>
        <dbReference type="ARBA" id="ARBA00022884"/>
    </source>
</evidence>
<dbReference type="SUPFAM" id="SSF109604">
    <property type="entry name" value="HD-domain/PDEase-like"/>
    <property type="match status" value="1"/>
</dbReference>
<dbReference type="InterPro" id="IPR004087">
    <property type="entry name" value="KH_dom"/>
</dbReference>
<dbReference type="InterPro" id="IPR006675">
    <property type="entry name" value="HDIG_dom"/>
</dbReference>
<keyword evidence="1" id="KW-0812">Transmembrane</keyword>
<dbReference type="InterPro" id="IPR004088">
    <property type="entry name" value="KH_dom_type_1"/>
</dbReference>
<dbReference type="InterPro" id="IPR006674">
    <property type="entry name" value="HD_domain"/>
</dbReference>
<dbReference type="GO" id="GO:0004521">
    <property type="term" value="F:RNA endonuclease activity"/>
    <property type="evidence" value="ECO:0007669"/>
    <property type="project" value="UniProtKB-UniRule"/>
</dbReference>
<dbReference type="GO" id="GO:0003723">
    <property type="term" value="F:RNA binding"/>
    <property type="evidence" value="ECO:0007669"/>
    <property type="project" value="UniProtKB-UniRule"/>
</dbReference>
<dbReference type="PANTHER" id="PTHR12826">
    <property type="entry name" value="RIBONUCLEASE Y"/>
    <property type="match status" value="1"/>
</dbReference>
<feature type="domain" description="HD" evidence="11">
    <location>
        <begin position="339"/>
        <end position="432"/>
    </location>
</feature>
<comment type="caution">
    <text evidence="12">The sequence shown here is derived from an EMBL/GenBank/DDBJ whole genome shotgun (WGS) entry which is preliminary data.</text>
</comment>
<evidence type="ECO:0000259" key="11">
    <source>
        <dbReference type="PROSITE" id="PS51831"/>
    </source>
</evidence>
<comment type="similarity">
    <text evidence="8">Belongs to the RNase Y family.</text>
</comment>
<dbReference type="Pfam" id="PF00013">
    <property type="entry name" value="KH_1"/>
    <property type="match status" value="1"/>
</dbReference>
<dbReference type="PANTHER" id="PTHR12826:SF15">
    <property type="entry name" value="RIBONUCLEASE Y"/>
    <property type="match status" value="1"/>
</dbReference>
<keyword evidence="5 8" id="KW-0694">RNA-binding</keyword>
<evidence type="ECO:0000313" key="13">
    <source>
        <dbReference type="Proteomes" id="UP000037997"/>
    </source>
</evidence>
<dbReference type="GO" id="GO:0005886">
    <property type="term" value="C:plasma membrane"/>
    <property type="evidence" value="ECO:0007669"/>
    <property type="project" value="UniProtKB-UniRule"/>
</dbReference>
<dbReference type="Gene3D" id="1.10.3210.10">
    <property type="entry name" value="Hypothetical protein af1432"/>
    <property type="match status" value="1"/>
</dbReference>
<evidence type="ECO:0000256" key="7">
    <source>
        <dbReference type="ARBA" id="ARBA00023136"/>
    </source>
</evidence>
<keyword evidence="2 8" id="KW-0540">Nuclease</keyword>
<protein>
    <recommendedName>
        <fullName evidence="8 9">Ribonuclease Y</fullName>
        <shortName evidence="8">RNase Y</shortName>
        <ecNumber evidence="8 9">3.1.-.-</ecNumber>
    </recommendedName>
</protein>
<evidence type="ECO:0000256" key="2">
    <source>
        <dbReference type="ARBA" id="ARBA00022722"/>
    </source>
</evidence>
<gene>
    <name evidence="8" type="primary">rny</name>
    <name evidence="12" type="ORF">HPU229334_05300</name>
</gene>
<reference evidence="12 13" key="1">
    <citation type="submission" date="2014-06" db="EMBL/GenBank/DDBJ databases">
        <title>Helicobacter pullorum isolates in fresh chicken meat - phenotypic and genotypic features.</title>
        <authorList>
            <person name="Borges V."/>
            <person name="Santos A."/>
            <person name="Correia C.B."/>
            <person name="Saraiva M."/>
            <person name="Menard A."/>
            <person name="Vieira L."/>
            <person name="Sampaio D.A."/>
            <person name="Gomes J.P."/>
            <person name="Oleastro M."/>
        </authorList>
    </citation>
    <scope>NUCLEOTIDE SEQUENCE [LARGE SCALE GENOMIC DNA]</scope>
    <source>
        <strain evidence="12 13">229334/12</strain>
    </source>
</reference>
<dbReference type="Pfam" id="PF01966">
    <property type="entry name" value="HD"/>
    <property type="match status" value="1"/>
</dbReference>
<evidence type="ECO:0000256" key="9">
    <source>
        <dbReference type="NCBIfam" id="TIGR03319"/>
    </source>
</evidence>
<dbReference type="SMART" id="SM00471">
    <property type="entry name" value="HDc"/>
    <property type="match status" value="1"/>
</dbReference>
<keyword evidence="4 8" id="KW-0378">Hydrolase</keyword>
<keyword evidence="10" id="KW-0175">Coiled coil</keyword>